<dbReference type="GO" id="GO:0006412">
    <property type="term" value="P:translation"/>
    <property type="evidence" value="ECO:0007669"/>
    <property type="project" value="InterPro"/>
</dbReference>
<gene>
    <name evidence="7" type="primary">RPL18A_2</name>
    <name evidence="7" type="ORF">K0M31_012800</name>
</gene>
<dbReference type="InterPro" id="IPR028877">
    <property type="entry name" value="Ribosomal_eL20"/>
</dbReference>
<dbReference type="FunFam" id="3.10.20.10:FF:000002">
    <property type="entry name" value="60S ribosomal protein L18a"/>
    <property type="match status" value="1"/>
</dbReference>
<dbReference type="SUPFAM" id="SSF160374">
    <property type="entry name" value="RplX-like"/>
    <property type="match status" value="1"/>
</dbReference>
<proteinExistence type="inferred from homology"/>
<evidence type="ECO:0000256" key="4">
    <source>
        <dbReference type="ARBA" id="ARBA00035220"/>
    </source>
</evidence>
<comment type="caution">
    <text evidence="7">The sequence shown here is derived from an EMBL/GenBank/DDBJ whole genome shotgun (WGS) entry which is preliminary data.</text>
</comment>
<keyword evidence="8" id="KW-1185">Reference proteome</keyword>
<sequence>MRKIANKLASPCPYRRTLHLYTKERKKEFEVIGRKLPTEKETTTPLYKLKIFVPDIVTKSRFWYFLRQLKKFKKFAGEIVSLKQIPEKSPVKMKYFDIWLRYDSRSGIHNMYREYRDLSVSGAMTQCYRDMRARHRARAHSIQIIKVEVVKAANCKRPQVKQFHFSMLESHAPIFFEYFGLNDLYIESLDNFFPTVKQSMESKAEKRGNKFYVARQPQIIQITLVLLLKIFACG</sequence>
<dbReference type="GO" id="GO:0003735">
    <property type="term" value="F:structural constituent of ribosome"/>
    <property type="evidence" value="ECO:0007669"/>
    <property type="project" value="InterPro"/>
</dbReference>
<dbReference type="GO" id="GO:1990904">
    <property type="term" value="C:ribonucleoprotein complex"/>
    <property type="evidence" value="ECO:0007669"/>
    <property type="project" value="UniProtKB-KW"/>
</dbReference>
<dbReference type="Proteomes" id="UP001177670">
    <property type="component" value="Unassembled WGS sequence"/>
</dbReference>
<dbReference type="GO" id="GO:0005840">
    <property type="term" value="C:ribosome"/>
    <property type="evidence" value="ECO:0007669"/>
    <property type="project" value="UniProtKB-KW"/>
</dbReference>
<protein>
    <recommendedName>
        <fullName evidence="4">Large ribosomal subunit protein eL20</fullName>
    </recommendedName>
    <alternativeName>
        <fullName evidence="5">60S ribosomal protein L18a</fullName>
    </alternativeName>
</protein>
<dbReference type="AlphaFoldDB" id="A0AA40KHB5"/>
<name>A0AA40KHB5_9HYME</name>
<dbReference type="EMBL" id="JAHYIQ010000033">
    <property type="protein sequence ID" value="KAK1120076.1"/>
    <property type="molecule type" value="Genomic_DNA"/>
</dbReference>
<dbReference type="PANTHER" id="PTHR10052">
    <property type="entry name" value="60S RIBOSOMAL PROTEIN L18A"/>
    <property type="match status" value="1"/>
</dbReference>
<evidence type="ECO:0000256" key="3">
    <source>
        <dbReference type="ARBA" id="ARBA00023274"/>
    </source>
</evidence>
<evidence type="ECO:0000256" key="5">
    <source>
        <dbReference type="ARBA" id="ARBA00035392"/>
    </source>
</evidence>
<evidence type="ECO:0000313" key="7">
    <source>
        <dbReference type="EMBL" id="KAK1120076.1"/>
    </source>
</evidence>
<comment type="similarity">
    <text evidence="1">Belongs to the eukaryotic ribosomal protein eL20 family.</text>
</comment>
<evidence type="ECO:0000256" key="2">
    <source>
        <dbReference type="ARBA" id="ARBA00022980"/>
    </source>
</evidence>
<dbReference type="InterPro" id="IPR023573">
    <property type="entry name" value="Ribosomal_eL20_dom"/>
</dbReference>
<evidence type="ECO:0000313" key="8">
    <source>
        <dbReference type="Proteomes" id="UP001177670"/>
    </source>
</evidence>
<keyword evidence="2 7" id="KW-0689">Ribosomal protein</keyword>
<dbReference type="Gene3D" id="3.10.20.10">
    <property type="match status" value="2"/>
</dbReference>
<accession>A0AA40KHB5</accession>
<feature type="domain" description="Large ribosomal subunit protein eL20" evidence="6">
    <location>
        <begin position="27"/>
        <end position="148"/>
    </location>
</feature>
<organism evidence="7 8">
    <name type="scientific">Melipona bicolor</name>
    <dbReference type="NCBI Taxonomy" id="60889"/>
    <lineage>
        <taxon>Eukaryota</taxon>
        <taxon>Metazoa</taxon>
        <taxon>Ecdysozoa</taxon>
        <taxon>Arthropoda</taxon>
        <taxon>Hexapoda</taxon>
        <taxon>Insecta</taxon>
        <taxon>Pterygota</taxon>
        <taxon>Neoptera</taxon>
        <taxon>Endopterygota</taxon>
        <taxon>Hymenoptera</taxon>
        <taxon>Apocrita</taxon>
        <taxon>Aculeata</taxon>
        <taxon>Apoidea</taxon>
        <taxon>Anthophila</taxon>
        <taxon>Apidae</taxon>
        <taxon>Melipona</taxon>
    </lineage>
</organism>
<dbReference type="HAMAP" id="MF_00273">
    <property type="entry name" value="Ribosomal_eL20"/>
    <property type="match status" value="1"/>
</dbReference>
<evidence type="ECO:0000256" key="1">
    <source>
        <dbReference type="ARBA" id="ARBA00009362"/>
    </source>
</evidence>
<reference evidence="7" key="1">
    <citation type="submission" date="2021-10" db="EMBL/GenBank/DDBJ databases">
        <title>Melipona bicolor Genome sequencing and assembly.</title>
        <authorList>
            <person name="Araujo N.S."/>
            <person name="Arias M.C."/>
        </authorList>
    </citation>
    <scope>NUCLEOTIDE SEQUENCE</scope>
    <source>
        <strain evidence="7">USP_2M_L1-L4_2017</strain>
        <tissue evidence="7">Whole body</tissue>
    </source>
</reference>
<dbReference type="InterPro" id="IPR021138">
    <property type="entry name" value="Ribosomal_eL20_eukaryotes"/>
</dbReference>
<keyword evidence="3" id="KW-0687">Ribonucleoprotein</keyword>
<evidence type="ECO:0000259" key="6">
    <source>
        <dbReference type="Pfam" id="PF01775"/>
    </source>
</evidence>
<dbReference type="Pfam" id="PF01775">
    <property type="entry name" value="Ribosomal_L18A"/>
    <property type="match status" value="1"/>
</dbReference>
<dbReference type="FunFam" id="3.10.20.10:FF:000001">
    <property type="entry name" value="60S ribosomal protein L18a"/>
    <property type="match status" value="1"/>
</dbReference>